<reference evidence="6 7" key="1">
    <citation type="submission" date="2018-06" db="EMBL/GenBank/DDBJ databases">
        <title>Extensive metabolic versatility and redundancy in microbially diverse, dynamic hydrothermal sediments.</title>
        <authorList>
            <person name="Dombrowski N."/>
            <person name="Teske A."/>
            <person name="Baker B.J."/>
        </authorList>
    </citation>
    <scope>NUCLEOTIDE SEQUENCE [LARGE SCALE GENOMIC DNA]</scope>
    <source>
        <strain evidence="6">B47_G16</strain>
    </source>
</reference>
<evidence type="ECO:0000256" key="5">
    <source>
        <dbReference type="PIRSR" id="PIRSR001365-2"/>
    </source>
</evidence>
<dbReference type="PROSITE" id="PS00666">
    <property type="entry name" value="DHDPS_2"/>
    <property type="match status" value="1"/>
</dbReference>
<dbReference type="PANTHER" id="PTHR42849">
    <property type="entry name" value="N-ACETYLNEURAMINATE LYASE"/>
    <property type="match status" value="1"/>
</dbReference>
<dbReference type="Pfam" id="PF00701">
    <property type="entry name" value="DHDPS"/>
    <property type="match status" value="1"/>
</dbReference>
<dbReference type="AlphaFoldDB" id="A0A497E597"/>
<evidence type="ECO:0000256" key="2">
    <source>
        <dbReference type="ARBA" id="ARBA00023270"/>
    </source>
</evidence>
<feature type="active site" description="Proton donor/acceptor" evidence="4">
    <location>
        <position position="138"/>
    </location>
</feature>
<evidence type="ECO:0000256" key="4">
    <source>
        <dbReference type="PIRSR" id="PIRSR001365-1"/>
    </source>
</evidence>
<comment type="similarity">
    <text evidence="3">Belongs to the DapA family.</text>
</comment>
<evidence type="ECO:0000313" key="6">
    <source>
        <dbReference type="EMBL" id="RLE10220.1"/>
    </source>
</evidence>
<sequence length="303" mass="34583">MKEDRFRGVIPAMMTPLTDEGKLNLGATEKLVGFLLDKGVNGLFILGTFGEGVLFSLEERRRFVEKVIGCVKGKVPVIVLASHMEMEKTKKMIRICQDSGADAVALLPPFYYPLSDKAIEEYFRKIFKEFENFPFFIYNIPQCTINEISFALLRNLTEEFSNLVGLKHSKPSLLDFQSFLPLRDKISLFIGEDSLDYSALLLGAEGIISGPSGIFPEPYLRMYQAFVNKDYEEARRQQMLINDFLRKVQEELSLQKGEMFYFYKKALRIRGIEAGGVKEPLPTLEFSKEGTIAHLVEEFLKLL</sequence>
<dbReference type="GO" id="GO:0008747">
    <property type="term" value="F:N-acetylneuraminate lyase activity"/>
    <property type="evidence" value="ECO:0007669"/>
    <property type="project" value="TreeGrafter"/>
</dbReference>
<dbReference type="Proteomes" id="UP000279422">
    <property type="component" value="Unassembled WGS sequence"/>
</dbReference>
<dbReference type="CDD" id="cd00408">
    <property type="entry name" value="DHDPS-like"/>
    <property type="match status" value="1"/>
</dbReference>
<dbReference type="PANTHER" id="PTHR42849:SF1">
    <property type="entry name" value="N-ACETYLNEURAMINATE LYASE"/>
    <property type="match status" value="1"/>
</dbReference>
<dbReference type="PIRSF" id="PIRSF001365">
    <property type="entry name" value="DHDPS"/>
    <property type="match status" value="1"/>
</dbReference>
<evidence type="ECO:0000313" key="7">
    <source>
        <dbReference type="Proteomes" id="UP000279422"/>
    </source>
</evidence>
<gene>
    <name evidence="6" type="ORF">DRJ00_02160</name>
</gene>
<keyword evidence="1 3" id="KW-0456">Lyase</keyword>
<keyword evidence="2" id="KW-0704">Schiff base</keyword>
<proteinExistence type="inferred from homology"/>
<accession>A0A497E597</accession>
<dbReference type="GO" id="GO:0019262">
    <property type="term" value="P:N-acetylneuraminate catabolic process"/>
    <property type="evidence" value="ECO:0007669"/>
    <property type="project" value="TreeGrafter"/>
</dbReference>
<feature type="binding site" evidence="5">
    <location>
        <position position="208"/>
    </location>
    <ligand>
        <name>pyruvate</name>
        <dbReference type="ChEBI" id="CHEBI:15361"/>
    </ligand>
</feature>
<feature type="active site" description="Schiff-base intermediate with substrate" evidence="4">
    <location>
        <position position="167"/>
    </location>
</feature>
<dbReference type="SUPFAM" id="SSF51569">
    <property type="entry name" value="Aldolase"/>
    <property type="match status" value="1"/>
</dbReference>
<comment type="caution">
    <text evidence="6">The sequence shown here is derived from an EMBL/GenBank/DDBJ whole genome shotgun (WGS) entry which is preliminary data.</text>
</comment>
<name>A0A497E597_UNCAE</name>
<dbReference type="InterPro" id="IPR002220">
    <property type="entry name" value="DapA-like"/>
</dbReference>
<protein>
    <recommendedName>
        <fullName evidence="8">Dihydrodipicolinate synthase family protein</fullName>
    </recommendedName>
</protein>
<evidence type="ECO:0000256" key="3">
    <source>
        <dbReference type="PIRNR" id="PIRNR001365"/>
    </source>
</evidence>
<dbReference type="Gene3D" id="3.20.20.70">
    <property type="entry name" value="Aldolase class I"/>
    <property type="match status" value="1"/>
</dbReference>
<dbReference type="EMBL" id="QMPZ01000014">
    <property type="protein sequence ID" value="RLE10220.1"/>
    <property type="molecule type" value="Genomic_DNA"/>
</dbReference>
<dbReference type="InterPro" id="IPR013785">
    <property type="entry name" value="Aldolase_TIM"/>
</dbReference>
<dbReference type="PRINTS" id="PR00146">
    <property type="entry name" value="DHPICSNTHASE"/>
</dbReference>
<dbReference type="SMART" id="SM01130">
    <property type="entry name" value="DHDPS"/>
    <property type="match status" value="1"/>
</dbReference>
<dbReference type="GO" id="GO:0005829">
    <property type="term" value="C:cytosol"/>
    <property type="evidence" value="ECO:0007669"/>
    <property type="project" value="TreeGrafter"/>
</dbReference>
<dbReference type="InterPro" id="IPR020625">
    <property type="entry name" value="Schiff_base-form_aldolases_AS"/>
</dbReference>
<evidence type="ECO:0008006" key="8">
    <source>
        <dbReference type="Google" id="ProtNLM"/>
    </source>
</evidence>
<organism evidence="6 7">
    <name type="scientific">Aerophobetes bacterium</name>
    <dbReference type="NCBI Taxonomy" id="2030807"/>
    <lineage>
        <taxon>Bacteria</taxon>
        <taxon>Candidatus Aerophobota</taxon>
    </lineage>
</organism>
<evidence type="ECO:0000256" key="1">
    <source>
        <dbReference type="ARBA" id="ARBA00023239"/>
    </source>
</evidence>